<feature type="region of interest" description="Disordered" evidence="1">
    <location>
        <begin position="1"/>
        <end position="32"/>
    </location>
</feature>
<feature type="compositionally biased region" description="Basic residues" evidence="1">
    <location>
        <begin position="1"/>
        <end position="13"/>
    </location>
</feature>
<evidence type="ECO:0000259" key="2">
    <source>
        <dbReference type="PROSITE" id="PS50181"/>
    </source>
</evidence>
<evidence type="ECO:0000313" key="4">
    <source>
        <dbReference type="Proteomes" id="UP001497457"/>
    </source>
</evidence>
<dbReference type="CDD" id="cd22160">
    <property type="entry name" value="F-box_AtFBL13-like"/>
    <property type="match status" value="1"/>
</dbReference>
<keyword evidence="4" id="KW-1185">Reference proteome</keyword>
<dbReference type="SUPFAM" id="SSF81383">
    <property type="entry name" value="F-box domain"/>
    <property type="match status" value="1"/>
</dbReference>
<dbReference type="PANTHER" id="PTHR32141:SF26">
    <property type="entry name" value="OS08G0328600 PROTEIN"/>
    <property type="match status" value="1"/>
</dbReference>
<evidence type="ECO:0000313" key="3">
    <source>
        <dbReference type="EMBL" id="CAL4979131.1"/>
    </source>
</evidence>
<protein>
    <recommendedName>
        <fullName evidence="2">F-box domain-containing protein</fullName>
    </recommendedName>
</protein>
<dbReference type="PANTHER" id="PTHR32141">
    <property type="match status" value="1"/>
</dbReference>
<dbReference type="EMBL" id="OZ075131">
    <property type="protein sequence ID" value="CAL4979131.1"/>
    <property type="molecule type" value="Genomic_DNA"/>
</dbReference>
<organism evidence="3 4">
    <name type="scientific">Urochloa decumbens</name>
    <dbReference type="NCBI Taxonomy" id="240449"/>
    <lineage>
        <taxon>Eukaryota</taxon>
        <taxon>Viridiplantae</taxon>
        <taxon>Streptophyta</taxon>
        <taxon>Embryophyta</taxon>
        <taxon>Tracheophyta</taxon>
        <taxon>Spermatophyta</taxon>
        <taxon>Magnoliopsida</taxon>
        <taxon>Liliopsida</taxon>
        <taxon>Poales</taxon>
        <taxon>Poaceae</taxon>
        <taxon>PACMAD clade</taxon>
        <taxon>Panicoideae</taxon>
        <taxon>Panicodae</taxon>
        <taxon>Paniceae</taxon>
        <taxon>Melinidinae</taxon>
        <taxon>Urochloa</taxon>
    </lineage>
</organism>
<evidence type="ECO:0000256" key="1">
    <source>
        <dbReference type="SAM" id="MobiDB-lite"/>
    </source>
</evidence>
<dbReference type="SUPFAM" id="SSF52047">
    <property type="entry name" value="RNI-like"/>
    <property type="match status" value="1"/>
</dbReference>
<dbReference type="InterPro" id="IPR036047">
    <property type="entry name" value="F-box-like_dom_sf"/>
</dbReference>
<dbReference type="PROSITE" id="PS50181">
    <property type="entry name" value="FBOX"/>
    <property type="match status" value="1"/>
</dbReference>
<dbReference type="Proteomes" id="UP001497457">
    <property type="component" value="Chromosome 21rd"/>
</dbReference>
<dbReference type="InterPro" id="IPR001810">
    <property type="entry name" value="F-box_dom"/>
</dbReference>
<reference evidence="4" key="1">
    <citation type="submission" date="2024-06" db="EMBL/GenBank/DDBJ databases">
        <authorList>
            <person name="Ryan C."/>
        </authorList>
    </citation>
    <scope>NUCLEOTIDE SEQUENCE [LARGE SCALE GENOMIC DNA]</scope>
</reference>
<dbReference type="InterPro" id="IPR053781">
    <property type="entry name" value="F-box_AtFBL13-like"/>
</dbReference>
<dbReference type="InterPro" id="IPR055302">
    <property type="entry name" value="F-box_dom-containing"/>
</dbReference>
<dbReference type="AlphaFoldDB" id="A0ABC9AHI2"/>
<gene>
    <name evidence="3" type="ORF">URODEC1_LOCUS55127</name>
</gene>
<proteinExistence type="predicted"/>
<feature type="domain" description="F-box" evidence="2">
    <location>
        <begin position="29"/>
        <end position="65"/>
    </location>
</feature>
<accession>A0ABC9AHI2</accession>
<sequence length="599" mass="68172">MARRSRSRRRRRRGGEAANTNSRQNRHAADHLSNLPDDILRRILFFAPSKEAASTAVLSRRWANLWRTSGAINLDSRSYSPKLTNPSVNLDSHSYSPNPFDEIAGGGRLRRRFLRGAEAALDAACGHVTRLTVHVEEAAAPLLNRRRLPAVFSHPAARRVEEIYATVEPAVDVYCLGLGTGVYKLSFRQLPSENLRVLRITNFNHLKPPESSTAFPRLTELHLQRCMVTFGRLQRIVDAAPQLATLHLEATSFRGVDNVPMARWEAKLSGGFGVGSHSSKPVVVEEPFYRLICPTVTTLIFTNYTESKRYLEVLRGGLEIEAPRLRYIRYHGNLLIEGSDQLLLRVLAASDVIQADLHVVMNSYYQEHVEVPFWQFVHDFSAAKVMRLKMDFAIEDVAIVKKTGQREDLLVDKFFHNLERLELEGHYQPGNTATAVTIANFLRCCPVVRDLFLKLKICPILLEMPSVGTQALLDFNKCIDGFKCRRRAMASLGGDDDWNSHKVSDIPGLSDHTFDCLHSSLRRVGLQFWMVEPNCFGVQLVKFFANNAVFLEEMRIDDGNQMMHEHMNSKIRRWISKRRNPFTVTSFGESCHPRKRQKR</sequence>
<dbReference type="Pfam" id="PF00646">
    <property type="entry name" value="F-box"/>
    <property type="match status" value="1"/>
</dbReference>
<reference evidence="3 4" key="2">
    <citation type="submission" date="2024-10" db="EMBL/GenBank/DDBJ databases">
        <authorList>
            <person name="Ryan C."/>
        </authorList>
    </citation>
    <scope>NUCLEOTIDE SEQUENCE [LARGE SCALE GENOMIC DNA]</scope>
</reference>
<name>A0ABC9AHI2_9POAL</name>